<feature type="transmembrane region" description="Helical" evidence="7">
    <location>
        <begin position="174"/>
        <end position="195"/>
    </location>
</feature>
<keyword evidence="6 7" id="KW-0472">Membrane</keyword>
<dbReference type="EMBL" id="CP017141">
    <property type="protein sequence ID" value="AOM79601.1"/>
    <property type="molecule type" value="Genomic_DNA"/>
</dbReference>
<dbReference type="PANTHER" id="PTHR43663">
    <property type="entry name" value="CHROMATE TRANSPORT PROTEIN-RELATED"/>
    <property type="match status" value="1"/>
</dbReference>
<dbReference type="Pfam" id="PF02417">
    <property type="entry name" value="Chromate_transp"/>
    <property type="match status" value="2"/>
</dbReference>
<feature type="transmembrane region" description="Helical" evidence="7">
    <location>
        <begin position="308"/>
        <end position="325"/>
    </location>
</feature>
<evidence type="ECO:0000256" key="1">
    <source>
        <dbReference type="ARBA" id="ARBA00004651"/>
    </source>
</evidence>
<feature type="transmembrane region" description="Helical" evidence="7">
    <location>
        <begin position="356"/>
        <end position="373"/>
    </location>
</feature>
<dbReference type="InterPro" id="IPR052518">
    <property type="entry name" value="CHR_Transporter"/>
</dbReference>
<feature type="transmembrane region" description="Helical" evidence="7">
    <location>
        <begin position="269"/>
        <end position="296"/>
    </location>
</feature>
<dbReference type="InterPro" id="IPR014047">
    <property type="entry name" value="Chr_Tranpt_l_chain"/>
</dbReference>
<protein>
    <recommendedName>
        <fullName evidence="10">Chromate transporter</fullName>
    </recommendedName>
</protein>
<reference evidence="8 9" key="1">
    <citation type="submission" date="2016-08" db="EMBL/GenBank/DDBJ databases">
        <authorList>
            <person name="Seilhamer J.J."/>
        </authorList>
    </citation>
    <scope>NUCLEOTIDE SEQUENCE [LARGE SCALE GENOMIC DNA]</scope>
    <source>
        <strain evidence="8 9">DX4</strain>
    </source>
</reference>
<gene>
    <name evidence="8" type="ORF">BFS30_22045</name>
</gene>
<dbReference type="GO" id="GO:0005886">
    <property type="term" value="C:plasma membrane"/>
    <property type="evidence" value="ECO:0007669"/>
    <property type="project" value="UniProtKB-SubCell"/>
</dbReference>
<feature type="transmembrane region" description="Helical" evidence="7">
    <location>
        <begin position="331"/>
        <end position="349"/>
    </location>
</feature>
<sequence>MALIAVVEKEMIEKDGSISREELLNAISIASLLPGPLAVNVVAYIGYHLKRKSGLAVSMLGVLLPACILMYVLSWCYFNYIHVKGLSGIMVYTVAAVSAIILSTGLNIFLKEVKGNNSKLVLCLLAVLLLSFIKGYFIILFLMLTGGLCGVVFKMGNQNATQADAGFKWKKLSFSARAGLSALGLLYLSFISGIYKYTDQILLKIIAVFSGISLSLFGGGYVMIPIMQSLFVTELKWLSNQEFIDSIAFSQLTPGPILVSAFFTGYKLAGIAGALLATVAIFLPSAILMIIAAKVFKENVDSLLMKNALAGIKPVVVGMILVSAIKLLLSVAYTPLSIGLFLAAFLLSFRFKFNPVYLILISLMVGIILHFTSNF</sequence>
<dbReference type="PANTHER" id="PTHR43663:SF1">
    <property type="entry name" value="CHROMATE TRANSPORTER"/>
    <property type="match status" value="1"/>
</dbReference>
<comment type="subcellular location">
    <subcellularLocation>
        <location evidence="1">Cell membrane</location>
        <topology evidence="1">Multi-pass membrane protein</topology>
    </subcellularLocation>
</comment>
<proteinExistence type="inferred from homology"/>
<keyword evidence="3" id="KW-1003">Cell membrane</keyword>
<feature type="transmembrane region" description="Helical" evidence="7">
    <location>
        <begin position="122"/>
        <end position="153"/>
    </location>
</feature>
<comment type="similarity">
    <text evidence="2">Belongs to the chromate ion transporter (CHR) (TC 2.A.51) family.</text>
</comment>
<keyword evidence="9" id="KW-1185">Reference proteome</keyword>
<evidence type="ECO:0000256" key="7">
    <source>
        <dbReference type="SAM" id="Phobius"/>
    </source>
</evidence>
<accession>A0A1D7QLQ0</accession>
<organism evidence="8 9">
    <name type="scientific">Pedobacter steynii</name>
    <dbReference type="NCBI Taxonomy" id="430522"/>
    <lineage>
        <taxon>Bacteria</taxon>
        <taxon>Pseudomonadati</taxon>
        <taxon>Bacteroidota</taxon>
        <taxon>Sphingobacteriia</taxon>
        <taxon>Sphingobacteriales</taxon>
        <taxon>Sphingobacteriaceae</taxon>
        <taxon>Pedobacter</taxon>
    </lineage>
</organism>
<keyword evidence="5 7" id="KW-1133">Transmembrane helix</keyword>
<feature type="transmembrane region" description="Helical" evidence="7">
    <location>
        <begin position="23"/>
        <end position="47"/>
    </location>
</feature>
<dbReference type="Proteomes" id="UP000094313">
    <property type="component" value="Chromosome"/>
</dbReference>
<evidence type="ECO:0000256" key="6">
    <source>
        <dbReference type="ARBA" id="ARBA00023136"/>
    </source>
</evidence>
<evidence type="ECO:0000313" key="9">
    <source>
        <dbReference type="Proteomes" id="UP000094313"/>
    </source>
</evidence>
<dbReference type="InterPro" id="IPR003370">
    <property type="entry name" value="Chromate_transpt"/>
</dbReference>
<dbReference type="AlphaFoldDB" id="A0A1D7QLQ0"/>
<dbReference type="NCBIfam" id="TIGR00937">
    <property type="entry name" value="2A51"/>
    <property type="match status" value="1"/>
</dbReference>
<feature type="transmembrane region" description="Helical" evidence="7">
    <location>
        <begin position="53"/>
        <end position="77"/>
    </location>
</feature>
<evidence type="ECO:0000256" key="4">
    <source>
        <dbReference type="ARBA" id="ARBA00022692"/>
    </source>
</evidence>
<dbReference type="GO" id="GO:0015109">
    <property type="term" value="F:chromate transmembrane transporter activity"/>
    <property type="evidence" value="ECO:0007669"/>
    <property type="project" value="InterPro"/>
</dbReference>
<keyword evidence="4 7" id="KW-0812">Transmembrane</keyword>
<evidence type="ECO:0000256" key="5">
    <source>
        <dbReference type="ARBA" id="ARBA00022989"/>
    </source>
</evidence>
<dbReference type="PIRSF" id="PIRSF004810">
    <property type="entry name" value="ChrA"/>
    <property type="match status" value="1"/>
</dbReference>
<evidence type="ECO:0000313" key="8">
    <source>
        <dbReference type="EMBL" id="AOM79601.1"/>
    </source>
</evidence>
<feature type="transmembrane region" description="Helical" evidence="7">
    <location>
        <begin position="89"/>
        <end position="110"/>
    </location>
</feature>
<dbReference type="KEGG" id="psty:BFS30_22045"/>
<feature type="transmembrane region" description="Helical" evidence="7">
    <location>
        <begin position="201"/>
        <end position="222"/>
    </location>
</feature>
<evidence type="ECO:0008006" key="10">
    <source>
        <dbReference type="Google" id="ProtNLM"/>
    </source>
</evidence>
<name>A0A1D7QLQ0_9SPHI</name>
<evidence type="ECO:0000256" key="2">
    <source>
        <dbReference type="ARBA" id="ARBA00005262"/>
    </source>
</evidence>
<evidence type="ECO:0000256" key="3">
    <source>
        <dbReference type="ARBA" id="ARBA00022475"/>
    </source>
</evidence>